<evidence type="ECO:0000259" key="1">
    <source>
        <dbReference type="Pfam" id="PF13240"/>
    </source>
</evidence>
<gene>
    <name evidence="3" type="ORF">PACLA_8A005199</name>
</gene>
<dbReference type="SUPFAM" id="SSF53098">
    <property type="entry name" value="Ribonuclease H-like"/>
    <property type="match status" value="1"/>
</dbReference>
<organism evidence="3 4">
    <name type="scientific">Paramuricea clavata</name>
    <name type="common">Red gorgonian</name>
    <name type="synonym">Violescent sea-whip</name>
    <dbReference type="NCBI Taxonomy" id="317549"/>
    <lineage>
        <taxon>Eukaryota</taxon>
        <taxon>Metazoa</taxon>
        <taxon>Cnidaria</taxon>
        <taxon>Anthozoa</taxon>
        <taxon>Octocorallia</taxon>
        <taxon>Malacalcyonacea</taxon>
        <taxon>Plexauridae</taxon>
        <taxon>Paramuricea</taxon>
    </lineage>
</organism>
<keyword evidence="4" id="KW-1185">Reference proteome</keyword>
<dbReference type="EMBL" id="CACRXK020001110">
    <property type="protein sequence ID" value="CAB3987030.1"/>
    <property type="molecule type" value="Genomic_DNA"/>
</dbReference>
<dbReference type="Pfam" id="PF24764">
    <property type="entry name" value="rva_4"/>
    <property type="match status" value="1"/>
</dbReference>
<dbReference type="OrthoDB" id="5947726at2759"/>
<evidence type="ECO:0000313" key="3">
    <source>
        <dbReference type="EMBL" id="CAB3987030.1"/>
    </source>
</evidence>
<name>A0A6S7GQW3_PARCT</name>
<dbReference type="InterPro" id="IPR012337">
    <property type="entry name" value="RNaseH-like_sf"/>
</dbReference>
<accession>A0A6S7GQW3</accession>
<dbReference type="InterPro" id="IPR058913">
    <property type="entry name" value="Integrase_dom_put"/>
</dbReference>
<feature type="domain" description="Integrase core" evidence="2">
    <location>
        <begin position="163"/>
        <end position="344"/>
    </location>
</feature>
<dbReference type="PANTHER" id="PTHR46791:SF13">
    <property type="entry name" value="CLR5 DOMAIN-CONTAINING PROTEIN"/>
    <property type="match status" value="1"/>
</dbReference>
<dbReference type="PANTHER" id="PTHR46791">
    <property type="entry name" value="EXPRESSED PROTEIN"/>
    <property type="match status" value="1"/>
</dbReference>
<sequence length="423" mass="49338">MFCSSCGYNLEETFNFCPNCGTRAARPSAEGETDSTTVHSEADCEKEAIESYFFAGYEYDTILCFLSKHHGITMSLSTLKRRLKQYELKRKTGDEVSDNELMEIIRKEIDGPSCVSGYRTLWHTLRLKYRMCVPRARVQALLKEIDPVGTEQRKRHRLKRREYKSPGPNQCWHVDGYDKLKPFGFPLHGAIDGYSRRMLWLKVTRTNSNPAVIAKYYHDCIEELGGCPRILSTDPGTENVEIATLQCYLRGDGTDDFAGEKAHRYVASTANQRIECWWSSLRRSRTSWWINFFKDLSERGVYISGNIYHNECLWFCFNEILQQDLDFFRVHWNTHYIRQSRHDTIAGKPDELFFLPETFGGEDQMQAVTDAQLEVVASHCEEPIVDNDYQSYFNYVVDLQQLAKPRNWKECLNLFEHLLNYNT</sequence>
<evidence type="ECO:0000313" key="4">
    <source>
        <dbReference type="Proteomes" id="UP001152795"/>
    </source>
</evidence>
<dbReference type="Pfam" id="PF13240">
    <property type="entry name" value="Zn_Ribbon_1"/>
    <property type="match status" value="1"/>
</dbReference>
<evidence type="ECO:0000259" key="2">
    <source>
        <dbReference type="Pfam" id="PF24764"/>
    </source>
</evidence>
<dbReference type="AlphaFoldDB" id="A0A6S7GQW3"/>
<dbReference type="InterPro" id="IPR026870">
    <property type="entry name" value="Zinc_ribbon_dom"/>
</dbReference>
<proteinExistence type="predicted"/>
<dbReference type="Proteomes" id="UP001152795">
    <property type="component" value="Unassembled WGS sequence"/>
</dbReference>
<comment type="caution">
    <text evidence="3">The sequence shown here is derived from an EMBL/GenBank/DDBJ whole genome shotgun (WGS) entry which is preliminary data.</text>
</comment>
<protein>
    <submittedName>
        <fullName evidence="3">Uncharacterized protein</fullName>
    </submittedName>
</protein>
<reference evidence="3" key="1">
    <citation type="submission" date="2020-04" db="EMBL/GenBank/DDBJ databases">
        <authorList>
            <person name="Alioto T."/>
            <person name="Alioto T."/>
            <person name="Gomez Garrido J."/>
        </authorList>
    </citation>
    <scope>NUCLEOTIDE SEQUENCE</scope>
    <source>
        <strain evidence="3">A484AB</strain>
    </source>
</reference>
<feature type="domain" description="Zinc-ribbon" evidence="1">
    <location>
        <begin position="2"/>
        <end position="22"/>
    </location>
</feature>